<keyword evidence="3" id="KW-1185">Reference proteome</keyword>
<dbReference type="EMBL" id="JAACYS010000038">
    <property type="protein sequence ID" value="NCU17898.1"/>
    <property type="molecule type" value="Genomic_DNA"/>
</dbReference>
<evidence type="ECO:0000313" key="2">
    <source>
        <dbReference type="EMBL" id="NCU17898.1"/>
    </source>
</evidence>
<feature type="transmembrane region" description="Helical" evidence="1">
    <location>
        <begin position="219"/>
        <end position="241"/>
    </location>
</feature>
<feature type="transmembrane region" description="Helical" evidence="1">
    <location>
        <begin position="323"/>
        <end position="342"/>
    </location>
</feature>
<organism evidence="2 3">
    <name type="scientific">Pallidibacillus pasinlerensis</name>
    <dbReference type="NCBI Taxonomy" id="2703818"/>
    <lineage>
        <taxon>Bacteria</taxon>
        <taxon>Bacillati</taxon>
        <taxon>Bacillota</taxon>
        <taxon>Bacilli</taxon>
        <taxon>Bacillales</taxon>
        <taxon>Bacillaceae</taxon>
        <taxon>Pallidibacillus</taxon>
    </lineage>
</organism>
<evidence type="ECO:0000313" key="3">
    <source>
        <dbReference type="Proteomes" id="UP000743899"/>
    </source>
</evidence>
<keyword evidence="1" id="KW-0812">Transmembrane</keyword>
<accession>A0ABX0A386</accession>
<dbReference type="Proteomes" id="UP000743899">
    <property type="component" value="Unassembled WGS sequence"/>
</dbReference>
<keyword evidence="1" id="KW-0472">Membrane</keyword>
<sequence length="394" mass="45683">MKISLQSQLKLYPLSIRKDKKNYIVEEPISGEFFEMPKICIDAIERLEKGETIGSVEKVLKEQYPDEDVDMIDFTEQLIGLGLVQEIDGVKVSERKMGANENSSGLTWIPSRLGRFFFNRIMNKVYLLLLLLNIFFFVFNPELLPHYKDIFIFDTMVLNIITYLLISLILIIIHEFGHVLAIRAHNLPAKLSIGNRLIFIVFETDLTAAWKLDPKQRNILYFAGMCFEQVIMFVALSMLLLFPNVGFASFLSIIVFDIFIKTIYQCCFYMKTDVYYIVENITGCYNLMESGKEYIRSFFKGKSGKDYKQIFQGELNVVRAYSAFYVAGVIVTFLLAFVYFIPQLYFVFDTIFANVRNPENPGAFWDAVAILIQMLIVVGILIYIKMKKRREVKN</sequence>
<protein>
    <submittedName>
        <fullName evidence="2">Peptidase</fullName>
    </submittedName>
</protein>
<proteinExistence type="predicted"/>
<reference evidence="2 3" key="1">
    <citation type="submission" date="2020-01" db="EMBL/GenBank/DDBJ databases">
        <title>A novel Bacillus sp. from Pasinler.</title>
        <authorList>
            <person name="Adiguzel A."/>
            <person name="Ay H."/>
            <person name="Baltaci M.O."/>
        </authorList>
    </citation>
    <scope>NUCLEOTIDE SEQUENCE [LARGE SCALE GENOMIC DNA]</scope>
    <source>
        <strain evidence="2 3">P1</strain>
    </source>
</reference>
<dbReference type="RefSeq" id="WP_161920729.1">
    <property type="nucleotide sequence ID" value="NZ_JAACYS010000038.1"/>
</dbReference>
<feature type="transmembrane region" description="Helical" evidence="1">
    <location>
        <begin position="150"/>
        <end position="173"/>
    </location>
</feature>
<feature type="transmembrane region" description="Helical" evidence="1">
    <location>
        <begin position="125"/>
        <end position="144"/>
    </location>
</feature>
<feature type="transmembrane region" description="Helical" evidence="1">
    <location>
        <begin position="362"/>
        <end position="384"/>
    </location>
</feature>
<keyword evidence="1" id="KW-1133">Transmembrane helix</keyword>
<name>A0ABX0A386_9BACI</name>
<gene>
    <name evidence="2" type="ORF">GW534_09160</name>
</gene>
<feature type="transmembrane region" description="Helical" evidence="1">
    <location>
        <begin position="247"/>
        <end position="264"/>
    </location>
</feature>
<evidence type="ECO:0000256" key="1">
    <source>
        <dbReference type="SAM" id="Phobius"/>
    </source>
</evidence>
<comment type="caution">
    <text evidence="2">The sequence shown here is derived from an EMBL/GenBank/DDBJ whole genome shotgun (WGS) entry which is preliminary data.</text>
</comment>